<dbReference type="GO" id="GO:0005886">
    <property type="term" value="C:plasma membrane"/>
    <property type="evidence" value="ECO:0007669"/>
    <property type="project" value="UniProtKB-SubCell"/>
</dbReference>
<dbReference type="RefSeq" id="WP_094205308.1">
    <property type="nucleotide sequence ID" value="NZ_JAHAIK010000023.1"/>
</dbReference>
<dbReference type="GO" id="GO:0022900">
    <property type="term" value="P:electron transport chain"/>
    <property type="evidence" value="ECO:0007669"/>
    <property type="project" value="UniProtKB-UniRule"/>
</dbReference>
<evidence type="ECO:0000313" key="12">
    <source>
        <dbReference type="Proteomes" id="UP000215413"/>
    </source>
</evidence>
<sequence length="190" mass="20280">MRSSINLAIRLFVITAISALVLAFANQVTEPIIEAKRLENYKKSLKVAFPEAESFKPLDEAKIKDLKAKDENLDDVQEAIKGGKPVGHVYKAIGAGGYSGNVVFVVGVDNENKIVGYSILESQETPGIGSRIGDPEFVDSVIGKSMEKEISAVKKPQADNEIQALSGATYSTTAAKNALNVSQKANAGLK</sequence>
<keyword evidence="6" id="KW-1133">Transmembrane helix</keyword>
<reference evidence="8" key="4">
    <citation type="submission" date="2021-02" db="EMBL/GenBank/DDBJ databases">
        <title>Infant gut strain persistence is associated with maternal origin, phylogeny, and functional potential including surface adhesion and iron acquisition.</title>
        <authorList>
            <person name="Lou Y.C."/>
        </authorList>
    </citation>
    <scope>NUCLEOTIDE SEQUENCE</scope>
    <source>
        <strain evidence="8">L3_058_000G1_dasL3_058_000G1_concoct_72</strain>
    </source>
</reference>
<evidence type="ECO:0000256" key="5">
    <source>
        <dbReference type="ARBA" id="ARBA00022982"/>
    </source>
</evidence>
<dbReference type="InterPro" id="IPR010209">
    <property type="entry name" value="Ion_transpt_RnfG/RsxG"/>
</dbReference>
<proteinExistence type="inferred from homology"/>
<dbReference type="EC" id="7.-.-.-" evidence="6"/>
<keyword evidence="5 6" id="KW-0249">Electron transport</keyword>
<comment type="subcellular location">
    <subcellularLocation>
        <location evidence="6">Cell membrane</location>
        <topology evidence="6">Single-pass membrane protein</topology>
    </subcellularLocation>
</comment>
<keyword evidence="1 6" id="KW-0813">Transport</keyword>
<comment type="similarity">
    <text evidence="6">Belongs to the RnfG family.</text>
</comment>
<organism evidence="10 13">
    <name type="scientific">Finegoldia magna</name>
    <name type="common">Peptostreptococcus magnus</name>
    <dbReference type="NCBI Taxonomy" id="1260"/>
    <lineage>
        <taxon>Bacteria</taxon>
        <taxon>Bacillati</taxon>
        <taxon>Bacillota</taxon>
        <taxon>Tissierellia</taxon>
        <taxon>Tissierellales</taxon>
        <taxon>Peptoniphilaceae</taxon>
        <taxon>Finegoldia</taxon>
    </lineage>
</organism>
<comment type="caution">
    <text evidence="10">The sequence shown here is derived from an EMBL/GenBank/DDBJ whole genome shotgun (WGS) entry which is preliminary data.</text>
</comment>
<evidence type="ECO:0000256" key="6">
    <source>
        <dbReference type="HAMAP-Rule" id="MF_00479"/>
    </source>
</evidence>
<dbReference type="SMART" id="SM00900">
    <property type="entry name" value="FMN_bind"/>
    <property type="match status" value="1"/>
</dbReference>
<dbReference type="Proteomes" id="UP000215413">
    <property type="component" value="Unassembled WGS sequence"/>
</dbReference>
<dbReference type="InterPro" id="IPR007329">
    <property type="entry name" value="FMN-bd"/>
</dbReference>
<evidence type="ECO:0000313" key="13">
    <source>
        <dbReference type="Proteomes" id="UP000215546"/>
    </source>
</evidence>
<dbReference type="EMBL" id="JAHAIK010000023">
    <property type="protein sequence ID" value="MBS5965507.1"/>
    <property type="molecule type" value="Genomic_DNA"/>
</dbReference>
<evidence type="ECO:0000313" key="8">
    <source>
        <dbReference type="EMBL" id="MBS5965507.1"/>
    </source>
</evidence>
<dbReference type="Pfam" id="PF04205">
    <property type="entry name" value="FMN_bind"/>
    <property type="match status" value="1"/>
</dbReference>
<dbReference type="EMBL" id="PNHD01000012">
    <property type="protein sequence ID" value="PMC59562.1"/>
    <property type="molecule type" value="Genomic_DNA"/>
</dbReference>
<evidence type="ECO:0000256" key="4">
    <source>
        <dbReference type="ARBA" id="ARBA00022643"/>
    </source>
</evidence>
<evidence type="ECO:0000313" key="11">
    <source>
        <dbReference type="EMBL" id="PMC59562.1"/>
    </source>
</evidence>
<evidence type="ECO:0000256" key="1">
    <source>
        <dbReference type="ARBA" id="ARBA00022448"/>
    </source>
</evidence>
<name>A0A233VM15_FINMA</name>
<dbReference type="GO" id="GO:0009055">
    <property type="term" value="F:electron transfer activity"/>
    <property type="evidence" value="ECO:0007669"/>
    <property type="project" value="InterPro"/>
</dbReference>
<dbReference type="Proteomes" id="UP000730862">
    <property type="component" value="Unassembled WGS sequence"/>
</dbReference>
<dbReference type="EMBL" id="NDYC01000010">
    <property type="protein sequence ID" value="OXZ28457.1"/>
    <property type="molecule type" value="Genomic_DNA"/>
</dbReference>
<dbReference type="EMBL" id="NDYE01000006">
    <property type="protein sequence ID" value="OXZ33425.1"/>
    <property type="molecule type" value="Genomic_DNA"/>
</dbReference>
<dbReference type="PIRSF" id="PIRSF006091">
    <property type="entry name" value="E_trnsport_RnfG"/>
    <property type="match status" value="1"/>
</dbReference>
<dbReference type="AlphaFoldDB" id="A0A233VM15"/>
<keyword evidence="6" id="KW-0812">Transmembrane</keyword>
<comment type="subunit">
    <text evidence="6">The complex is composed of six subunits: RnfA, RnfB, RnfC, RnfD, RnfE and RnfG.</text>
</comment>
<reference evidence="11 14" key="3">
    <citation type="submission" date="2017-09" db="EMBL/GenBank/DDBJ databases">
        <title>Bacterial strain isolated from the female urinary microbiota.</title>
        <authorList>
            <person name="Thomas-White K."/>
            <person name="Kumar N."/>
            <person name="Forster S."/>
            <person name="Putonti C."/>
            <person name="Lawley T."/>
            <person name="Wolfe A.J."/>
        </authorList>
    </citation>
    <scope>NUCLEOTIDE SEQUENCE [LARGE SCALE GENOMIC DNA]</scope>
    <source>
        <strain evidence="11 14">UMB0115</strain>
    </source>
</reference>
<dbReference type="GO" id="GO:0010181">
    <property type="term" value="F:FMN binding"/>
    <property type="evidence" value="ECO:0007669"/>
    <property type="project" value="InterPro"/>
</dbReference>
<keyword evidence="4 6" id="KW-0288">FMN</keyword>
<evidence type="ECO:0000313" key="14">
    <source>
        <dbReference type="Proteomes" id="UP000235723"/>
    </source>
</evidence>
<feature type="domain" description="FMN-binding" evidence="7">
    <location>
        <begin position="97"/>
        <end position="186"/>
    </location>
</feature>
<evidence type="ECO:0000313" key="10">
    <source>
        <dbReference type="EMBL" id="OXZ33425.1"/>
    </source>
</evidence>
<comment type="cofactor">
    <cofactor evidence="6">
        <name>FMN</name>
        <dbReference type="ChEBI" id="CHEBI:58210"/>
    </cofactor>
</comment>
<keyword evidence="6" id="KW-1278">Translocase</keyword>
<reference evidence="10" key="1">
    <citation type="journal article" date="2017" name="J. Clin. Microbiol.">
        <title>Finegoldia magna Isolated from Orthopedic Joint Implant-Associated Infections.</title>
        <authorList>
            <person name="Soderquist B."/>
            <person name="Bjorklund S."/>
            <person name="Hellmark B."/>
            <person name="Jensen A."/>
            <person name="Bruggemann H."/>
        </authorList>
    </citation>
    <scope>NUCLEOTIDE SEQUENCE</scope>
    <source>
        <strain evidence="10">12T273</strain>
        <strain evidence="9">CCUG 54800</strain>
    </source>
</reference>
<reference evidence="12 13" key="2">
    <citation type="submission" date="2017-04" db="EMBL/GenBank/DDBJ databases">
        <title>Finegoldia magna isolated from orthopedic joint implant-associated infections.</title>
        <authorList>
            <person name="Bjorklund S."/>
            <person name="Bruggemann H."/>
            <person name="Jensen A."/>
            <person name="Hellmark B."/>
            <person name="Soderquist B."/>
        </authorList>
    </citation>
    <scope>NUCLEOTIDE SEQUENCE [LARGE SCALE GENOMIC DNA]</scope>
    <source>
        <strain evidence="13">12T273</strain>
        <strain evidence="12">CCUG 54800</strain>
    </source>
</reference>
<accession>A0A233VM15</accession>
<gene>
    <name evidence="6" type="primary">rnfG</name>
    <name evidence="9" type="ORF">B9N49_02040</name>
    <name evidence="10" type="ORF">B9N55_03390</name>
    <name evidence="11" type="ORF">CJ208_07795</name>
    <name evidence="8" type="ORF">KIA07_07595</name>
</gene>
<dbReference type="HAMAP" id="MF_00479">
    <property type="entry name" value="RsxG_RnfG"/>
    <property type="match status" value="1"/>
</dbReference>
<keyword evidence="2 6" id="KW-0597">Phosphoprotein</keyword>
<comment type="function">
    <text evidence="6">Part of a membrane-bound complex that couples electron transfer with translocation of ions across the membrane.</text>
</comment>
<keyword evidence="6" id="KW-1003">Cell membrane</keyword>
<keyword evidence="3 6" id="KW-0285">Flavoprotein</keyword>
<evidence type="ECO:0000256" key="3">
    <source>
        <dbReference type="ARBA" id="ARBA00022630"/>
    </source>
</evidence>
<keyword evidence="6" id="KW-0472">Membrane</keyword>
<dbReference type="PANTHER" id="PTHR36118">
    <property type="entry name" value="ION-TRANSLOCATING OXIDOREDUCTASE COMPLEX SUBUNIT G"/>
    <property type="match status" value="1"/>
</dbReference>
<dbReference type="Proteomes" id="UP000215546">
    <property type="component" value="Unassembled WGS sequence"/>
</dbReference>
<evidence type="ECO:0000256" key="2">
    <source>
        <dbReference type="ARBA" id="ARBA00022553"/>
    </source>
</evidence>
<evidence type="ECO:0000259" key="7">
    <source>
        <dbReference type="SMART" id="SM00900"/>
    </source>
</evidence>
<evidence type="ECO:0000313" key="9">
    <source>
        <dbReference type="EMBL" id="OXZ28457.1"/>
    </source>
</evidence>
<feature type="modified residue" description="FMN phosphoryl threonine" evidence="6">
    <location>
        <position position="169"/>
    </location>
</feature>
<dbReference type="PANTHER" id="PTHR36118:SF1">
    <property type="entry name" value="ION-TRANSLOCATING OXIDOREDUCTASE COMPLEX SUBUNIT G"/>
    <property type="match status" value="1"/>
</dbReference>
<dbReference type="Proteomes" id="UP000235723">
    <property type="component" value="Unassembled WGS sequence"/>
</dbReference>
<protein>
    <recommendedName>
        <fullName evidence="6">Ion-translocating oxidoreductase complex subunit G</fullName>
        <ecNumber evidence="6">7.-.-.-</ecNumber>
    </recommendedName>
    <alternativeName>
        <fullName evidence="6">Rnf electron transport complex subunit G</fullName>
    </alternativeName>
</protein>